<evidence type="ECO:0000256" key="4">
    <source>
        <dbReference type="ARBA" id="ARBA00022807"/>
    </source>
</evidence>
<dbReference type="SMART" id="SM00848">
    <property type="entry name" value="Inhibitor_I29"/>
    <property type="match status" value="1"/>
</dbReference>
<protein>
    <submittedName>
        <fullName evidence="10">Uncharacterized protein</fullName>
    </submittedName>
</protein>
<evidence type="ECO:0000259" key="8">
    <source>
        <dbReference type="SMART" id="SM00645"/>
    </source>
</evidence>
<dbReference type="GO" id="GO:0008234">
    <property type="term" value="F:cysteine-type peptidase activity"/>
    <property type="evidence" value="ECO:0007669"/>
    <property type="project" value="UniProtKB-KW"/>
</dbReference>
<dbReference type="FunFam" id="3.90.70.10:FF:000332">
    <property type="entry name" value="Cathepsin L1"/>
    <property type="match status" value="1"/>
</dbReference>
<dbReference type="InterPro" id="IPR013128">
    <property type="entry name" value="Peptidase_C1A"/>
</dbReference>
<evidence type="ECO:0000256" key="3">
    <source>
        <dbReference type="ARBA" id="ARBA00022801"/>
    </source>
</evidence>
<sequence>MYLKIWVLLIFTISSSASSSIEEQWEKFKADFNKKYEDDLANSTFAVFKKNLQEIEDHNKLYEKGLVTYKKGVTKFADLTAEEFIKIYKLHQGELSQYENPFKIPSNSTEYLNWKEKGAVSKVKDQGICGACWIFSAVGVVEGNYFRKNNKTITLSEQNLIDCLPQETCQGGYPPMVLEYLRNENNGINTAEDYPHKGMKGACRYEKSKKVKLDLHNFTATVCNEEELKENLEKYGPMTIAISANGNWRLYESGVWFEKSCSSWPNHAVLLVGYGTDNGRDYWLIKNSYGKEWGLNGYIKIARNVNDNYCGIEMFTMYIE</sequence>
<accession>A0A9P0G8H0</accession>
<dbReference type="InterPro" id="IPR039417">
    <property type="entry name" value="Peptidase_C1A_papain-like"/>
</dbReference>
<evidence type="ECO:0000256" key="7">
    <source>
        <dbReference type="SAM" id="SignalP"/>
    </source>
</evidence>
<keyword evidence="5" id="KW-0865">Zymogen</keyword>
<dbReference type="Proteomes" id="UP001153636">
    <property type="component" value="Chromosome 10"/>
</dbReference>
<keyword evidence="7" id="KW-0732">Signal</keyword>
<evidence type="ECO:0000256" key="1">
    <source>
        <dbReference type="ARBA" id="ARBA00008455"/>
    </source>
</evidence>
<keyword evidence="4" id="KW-0788">Thiol protease</keyword>
<evidence type="ECO:0000256" key="5">
    <source>
        <dbReference type="ARBA" id="ARBA00023145"/>
    </source>
</evidence>
<feature type="chain" id="PRO_5040312080" evidence="7">
    <location>
        <begin position="18"/>
        <end position="320"/>
    </location>
</feature>
<dbReference type="InterPro" id="IPR013201">
    <property type="entry name" value="Prot_inhib_I29"/>
</dbReference>
<dbReference type="SUPFAM" id="SSF54001">
    <property type="entry name" value="Cysteine proteinases"/>
    <property type="match status" value="1"/>
</dbReference>
<dbReference type="InterPro" id="IPR000169">
    <property type="entry name" value="Pept_cys_AS"/>
</dbReference>
<evidence type="ECO:0000256" key="2">
    <source>
        <dbReference type="ARBA" id="ARBA00022670"/>
    </source>
</evidence>
<dbReference type="Pfam" id="PF00112">
    <property type="entry name" value="Peptidase_C1"/>
    <property type="match status" value="1"/>
</dbReference>
<dbReference type="Pfam" id="PF08246">
    <property type="entry name" value="Inhibitor_I29"/>
    <property type="match status" value="1"/>
</dbReference>
<name>A0A9P0G8H0_9CUCU</name>
<dbReference type="InterPro" id="IPR038765">
    <property type="entry name" value="Papain-like_cys_pep_sf"/>
</dbReference>
<dbReference type="OrthoDB" id="10253408at2759"/>
<dbReference type="AlphaFoldDB" id="A0A9P0G8H0"/>
<feature type="domain" description="Cathepsin propeptide inhibitor" evidence="9">
    <location>
        <begin position="25"/>
        <end position="84"/>
    </location>
</feature>
<evidence type="ECO:0000259" key="9">
    <source>
        <dbReference type="SMART" id="SM00848"/>
    </source>
</evidence>
<proteinExistence type="inferred from homology"/>
<keyword evidence="6" id="KW-1015">Disulfide bond</keyword>
<dbReference type="PROSITE" id="PS00139">
    <property type="entry name" value="THIOL_PROTEASE_CYS"/>
    <property type="match status" value="1"/>
</dbReference>
<dbReference type="Gene3D" id="3.90.70.10">
    <property type="entry name" value="Cysteine proteinases"/>
    <property type="match status" value="1"/>
</dbReference>
<keyword evidence="11" id="KW-1185">Reference proteome</keyword>
<dbReference type="GO" id="GO:0006508">
    <property type="term" value="P:proteolysis"/>
    <property type="evidence" value="ECO:0007669"/>
    <property type="project" value="UniProtKB-KW"/>
</dbReference>
<dbReference type="CDD" id="cd02248">
    <property type="entry name" value="Peptidase_C1A"/>
    <property type="match status" value="1"/>
</dbReference>
<comment type="similarity">
    <text evidence="1">Belongs to the peptidase C1 family.</text>
</comment>
<feature type="domain" description="Peptidase C1A papain C-terminal" evidence="8">
    <location>
        <begin position="108"/>
        <end position="320"/>
    </location>
</feature>
<evidence type="ECO:0000256" key="6">
    <source>
        <dbReference type="ARBA" id="ARBA00023157"/>
    </source>
</evidence>
<dbReference type="EMBL" id="OV651822">
    <property type="protein sequence ID" value="CAH1100552.1"/>
    <property type="molecule type" value="Genomic_DNA"/>
</dbReference>
<feature type="signal peptide" evidence="7">
    <location>
        <begin position="1"/>
        <end position="17"/>
    </location>
</feature>
<dbReference type="SMART" id="SM00645">
    <property type="entry name" value="Pept_C1"/>
    <property type="match status" value="1"/>
</dbReference>
<dbReference type="InterPro" id="IPR000668">
    <property type="entry name" value="Peptidase_C1A_C"/>
</dbReference>
<keyword evidence="2" id="KW-0645">Protease</keyword>
<dbReference type="PRINTS" id="PR00705">
    <property type="entry name" value="PAPAIN"/>
</dbReference>
<dbReference type="PANTHER" id="PTHR12411">
    <property type="entry name" value="CYSTEINE PROTEASE FAMILY C1-RELATED"/>
    <property type="match status" value="1"/>
</dbReference>
<reference evidence="10" key="1">
    <citation type="submission" date="2022-01" db="EMBL/GenBank/DDBJ databases">
        <authorList>
            <person name="King R."/>
        </authorList>
    </citation>
    <scope>NUCLEOTIDE SEQUENCE</scope>
</reference>
<evidence type="ECO:0000313" key="10">
    <source>
        <dbReference type="EMBL" id="CAH1100552.1"/>
    </source>
</evidence>
<gene>
    <name evidence="10" type="ORF">PSYICH_LOCUS1819</name>
</gene>
<evidence type="ECO:0000313" key="11">
    <source>
        <dbReference type="Proteomes" id="UP001153636"/>
    </source>
</evidence>
<keyword evidence="3" id="KW-0378">Hydrolase</keyword>
<organism evidence="10 11">
    <name type="scientific">Psylliodes chrysocephalus</name>
    <dbReference type="NCBI Taxonomy" id="3402493"/>
    <lineage>
        <taxon>Eukaryota</taxon>
        <taxon>Metazoa</taxon>
        <taxon>Ecdysozoa</taxon>
        <taxon>Arthropoda</taxon>
        <taxon>Hexapoda</taxon>
        <taxon>Insecta</taxon>
        <taxon>Pterygota</taxon>
        <taxon>Neoptera</taxon>
        <taxon>Endopterygota</taxon>
        <taxon>Coleoptera</taxon>
        <taxon>Polyphaga</taxon>
        <taxon>Cucujiformia</taxon>
        <taxon>Chrysomeloidea</taxon>
        <taxon>Chrysomelidae</taxon>
        <taxon>Galerucinae</taxon>
        <taxon>Alticini</taxon>
        <taxon>Psylliodes</taxon>
    </lineage>
</organism>